<dbReference type="EMBL" id="BMMZ01000005">
    <property type="protein sequence ID" value="GGL64240.1"/>
    <property type="molecule type" value="Genomic_DNA"/>
</dbReference>
<evidence type="ECO:0000313" key="4">
    <source>
        <dbReference type="Proteomes" id="UP000613840"/>
    </source>
</evidence>
<sequence length="261" mass="27395">MWRVHTTRIPYGDHPSQWIDLSTPESATAPLPVVIFIHGGYWRQLHGADQGEPLIKDLVANGVAAVNVEYRRVGKSPVSGGGGWPATFLDIAAAIDSLAGRDELDLGRVVAVGHSAGGQLAVWAAARPGLPAGAPGADPLVRLSGYVSLGGVLDLITGARDRLDNGAIQSFLGGEPNKQPEAYELGSPINRLPIGVPGVCLHGTKDDRVPYEQTQTFVAAATRAGDECRSFTLTGAGHFEYLDVTSSVWAATRSVTLSLLG</sequence>
<comment type="caution">
    <text evidence="3">The sequence shown here is derived from an EMBL/GenBank/DDBJ whole genome shotgun (WGS) entry which is preliminary data.</text>
</comment>
<dbReference type="PANTHER" id="PTHR48081:SF33">
    <property type="entry name" value="KYNURENINE FORMAMIDASE"/>
    <property type="match status" value="1"/>
</dbReference>
<dbReference type="PANTHER" id="PTHR48081">
    <property type="entry name" value="AB HYDROLASE SUPERFAMILY PROTEIN C4A8.06C"/>
    <property type="match status" value="1"/>
</dbReference>
<keyword evidence="4" id="KW-1185">Reference proteome</keyword>
<keyword evidence="1" id="KW-0378">Hydrolase</keyword>
<evidence type="ECO:0000259" key="2">
    <source>
        <dbReference type="Pfam" id="PF20434"/>
    </source>
</evidence>
<reference evidence="3" key="1">
    <citation type="journal article" date="2014" name="Int. J. Syst. Evol. Microbiol.">
        <title>Complete genome sequence of Corynebacterium casei LMG S-19264T (=DSM 44701T), isolated from a smear-ripened cheese.</title>
        <authorList>
            <consortium name="US DOE Joint Genome Institute (JGI-PGF)"/>
            <person name="Walter F."/>
            <person name="Albersmeier A."/>
            <person name="Kalinowski J."/>
            <person name="Ruckert C."/>
        </authorList>
    </citation>
    <scope>NUCLEOTIDE SEQUENCE</scope>
    <source>
        <strain evidence="3">CGMCC 4.7306</strain>
    </source>
</reference>
<feature type="domain" description="BD-FAE-like" evidence="2">
    <location>
        <begin position="19"/>
        <end position="218"/>
    </location>
</feature>
<dbReference type="Pfam" id="PF20434">
    <property type="entry name" value="BD-FAE"/>
    <property type="match status" value="1"/>
</dbReference>
<protein>
    <submittedName>
        <fullName evidence="3">Lipase/esterase</fullName>
    </submittedName>
</protein>
<evidence type="ECO:0000313" key="3">
    <source>
        <dbReference type="EMBL" id="GGL64240.1"/>
    </source>
</evidence>
<dbReference type="Proteomes" id="UP000613840">
    <property type="component" value="Unassembled WGS sequence"/>
</dbReference>
<dbReference type="Gene3D" id="3.40.50.1820">
    <property type="entry name" value="alpha/beta hydrolase"/>
    <property type="match status" value="1"/>
</dbReference>
<dbReference type="SUPFAM" id="SSF53474">
    <property type="entry name" value="alpha/beta-Hydrolases"/>
    <property type="match status" value="1"/>
</dbReference>
<gene>
    <name evidence="3" type="ORF">GCM10011575_23310</name>
</gene>
<dbReference type="AlphaFoldDB" id="A0A917S8F3"/>
<dbReference type="GO" id="GO:0016787">
    <property type="term" value="F:hydrolase activity"/>
    <property type="evidence" value="ECO:0007669"/>
    <property type="project" value="UniProtKB-KW"/>
</dbReference>
<reference evidence="3" key="2">
    <citation type="submission" date="2020-09" db="EMBL/GenBank/DDBJ databases">
        <authorList>
            <person name="Sun Q."/>
            <person name="Zhou Y."/>
        </authorList>
    </citation>
    <scope>NUCLEOTIDE SEQUENCE</scope>
    <source>
        <strain evidence="3">CGMCC 4.7306</strain>
    </source>
</reference>
<proteinExistence type="predicted"/>
<dbReference type="InterPro" id="IPR050300">
    <property type="entry name" value="GDXG_lipolytic_enzyme"/>
</dbReference>
<evidence type="ECO:0000256" key="1">
    <source>
        <dbReference type="ARBA" id="ARBA00022801"/>
    </source>
</evidence>
<dbReference type="InterPro" id="IPR049492">
    <property type="entry name" value="BD-FAE-like_dom"/>
</dbReference>
<name>A0A917S8F3_9ACTN</name>
<dbReference type="InterPro" id="IPR029058">
    <property type="entry name" value="AB_hydrolase_fold"/>
</dbReference>
<organism evidence="3 4">
    <name type="scientific">Microlunatus endophyticus</name>
    <dbReference type="NCBI Taxonomy" id="1716077"/>
    <lineage>
        <taxon>Bacteria</taxon>
        <taxon>Bacillati</taxon>
        <taxon>Actinomycetota</taxon>
        <taxon>Actinomycetes</taxon>
        <taxon>Propionibacteriales</taxon>
        <taxon>Propionibacteriaceae</taxon>
        <taxon>Microlunatus</taxon>
    </lineage>
</organism>
<accession>A0A917S8F3</accession>